<evidence type="ECO:0000313" key="2">
    <source>
        <dbReference type="EMBL" id="EGT37468.1"/>
    </source>
</evidence>
<proteinExistence type="predicted"/>
<sequence length="168" mass="18865">MKILLLLVLVLGSAHSHGSHEECLQKINGFRAEWANKYNVSNMNELEYDEKIETVIREEMAKMEDCSQQFVKHDVNMKIYVNVPREKEQMEVSSPAGDTMVACVKSECNGKEIFSLGLDKGSMKTDDIRGPAGTKCPSDRVATTQGLCARPKGNQKFGMSWKYEGRRG</sequence>
<feature type="chain" id="PRO_5003403280" evidence="1">
    <location>
        <begin position="17"/>
        <end position="168"/>
    </location>
</feature>
<dbReference type="EMBL" id="GL379802">
    <property type="protein sequence ID" value="EGT37468.1"/>
    <property type="molecule type" value="Genomic_DNA"/>
</dbReference>
<dbReference type="AlphaFoldDB" id="G0MMT8"/>
<feature type="signal peptide" evidence="1">
    <location>
        <begin position="1"/>
        <end position="16"/>
    </location>
</feature>
<keyword evidence="3" id="KW-1185">Reference proteome</keyword>
<reference evidence="3" key="1">
    <citation type="submission" date="2011-07" db="EMBL/GenBank/DDBJ databases">
        <authorList>
            <consortium name="Caenorhabditis brenneri Sequencing and Analysis Consortium"/>
            <person name="Wilson R.K."/>
        </authorList>
    </citation>
    <scope>NUCLEOTIDE SEQUENCE [LARGE SCALE GENOMIC DNA]</scope>
    <source>
        <strain evidence="3">PB2801</strain>
    </source>
</reference>
<organism evidence="3">
    <name type="scientific">Caenorhabditis brenneri</name>
    <name type="common">Nematode worm</name>
    <dbReference type="NCBI Taxonomy" id="135651"/>
    <lineage>
        <taxon>Eukaryota</taxon>
        <taxon>Metazoa</taxon>
        <taxon>Ecdysozoa</taxon>
        <taxon>Nematoda</taxon>
        <taxon>Chromadorea</taxon>
        <taxon>Rhabditida</taxon>
        <taxon>Rhabditina</taxon>
        <taxon>Rhabditomorpha</taxon>
        <taxon>Rhabditoidea</taxon>
        <taxon>Rhabditidae</taxon>
        <taxon>Peloderinae</taxon>
        <taxon>Caenorhabditis</taxon>
    </lineage>
</organism>
<protein>
    <submittedName>
        <fullName evidence="2">Uncharacterized protein</fullName>
    </submittedName>
</protein>
<evidence type="ECO:0000256" key="1">
    <source>
        <dbReference type="SAM" id="SignalP"/>
    </source>
</evidence>
<accession>G0MMT8</accession>
<evidence type="ECO:0000313" key="3">
    <source>
        <dbReference type="Proteomes" id="UP000008068"/>
    </source>
</evidence>
<keyword evidence="1" id="KW-0732">Signal</keyword>
<dbReference type="HOGENOM" id="CLU_099981_1_0_1"/>
<dbReference type="InParanoid" id="G0MMT8"/>
<name>G0MMT8_CAEBE</name>
<gene>
    <name evidence="2" type="ORF">CAEBREN_24132</name>
</gene>
<dbReference type="OrthoDB" id="10621498at2759"/>
<dbReference type="Proteomes" id="UP000008068">
    <property type="component" value="Unassembled WGS sequence"/>
</dbReference>